<sequence>MRQTTRYHCTFWWPEAPKVLEFDIFDVDRDDHVCKVCVWYAFEGLICRVRRDKEEPTFCFNWNPRNPPNKS</sequence>
<dbReference type="EMBL" id="KI517464">
    <property type="protein sequence ID" value="ESQ40910.1"/>
    <property type="molecule type" value="Genomic_DNA"/>
</dbReference>
<keyword evidence="7" id="KW-1185">Reference proteome</keyword>
<dbReference type="GO" id="GO:0005576">
    <property type="term" value="C:extracellular region"/>
    <property type="evidence" value="ECO:0007669"/>
    <property type="project" value="UniProtKB-SubCell"/>
</dbReference>
<keyword evidence="5" id="KW-0732">Signal</keyword>
<organism evidence="6 7">
    <name type="scientific">Eutrema salsugineum</name>
    <name type="common">Saltwater cress</name>
    <name type="synonym">Sisymbrium salsugineum</name>
    <dbReference type="NCBI Taxonomy" id="72664"/>
    <lineage>
        <taxon>Eukaryota</taxon>
        <taxon>Viridiplantae</taxon>
        <taxon>Streptophyta</taxon>
        <taxon>Embryophyta</taxon>
        <taxon>Tracheophyta</taxon>
        <taxon>Spermatophyta</taxon>
        <taxon>Magnoliopsida</taxon>
        <taxon>eudicotyledons</taxon>
        <taxon>Gunneridae</taxon>
        <taxon>Pentapetalae</taxon>
        <taxon>rosids</taxon>
        <taxon>malvids</taxon>
        <taxon>Brassicales</taxon>
        <taxon>Brassicaceae</taxon>
        <taxon>Eutremeae</taxon>
        <taxon>Eutrema</taxon>
    </lineage>
</organism>
<name>V4KSI7_EUTSA</name>
<evidence type="ECO:0000256" key="4">
    <source>
        <dbReference type="ARBA" id="ARBA00022525"/>
    </source>
</evidence>
<reference evidence="6 7" key="1">
    <citation type="journal article" date="2013" name="Front. Plant Sci.">
        <title>The Reference Genome of the Halophytic Plant Eutrema salsugineum.</title>
        <authorList>
            <person name="Yang R."/>
            <person name="Jarvis D.E."/>
            <person name="Chen H."/>
            <person name="Beilstein M.A."/>
            <person name="Grimwood J."/>
            <person name="Jenkins J."/>
            <person name="Shu S."/>
            <person name="Prochnik S."/>
            <person name="Xin M."/>
            <person name="Ma C."/>
            <person name="Schmutz J."/>
            <person name="Wing R.A."/>
            <person name="Mitchell-Olds T."/>
            <person name="Schumaker K.S."/>
            <person name="Wang X."/>
        </authorList>
    </citation>
    <scope>NUCLEOTIDE SEQUENCE [LARGE SCALE GENOMIC DNA]</scope>
</reference>
<keyword evidence="3" id="KW-0713">Self-incompatibility</keyword>
<comment type="subcellular location">
    <subcellularLocation>
        <location evidence="1">Secreted</location>
    </subcellularLocation>
</comment>
<dbReference type="InterPro" id="IPR010264">
    <property type="entry name" value="Self-incomp_S1"/>
</dbReference>
<dbReference type="GO" id="GO:0060320">
    <property type="term" value="P:rejection of self pollen"/>
    <property type="evidence" value="ECO:0007669"/>
    <property type="project" value="UniProtKB-KW"/>
</dbReference>
<accession>V4KSI7</accession>
<dbReference type="AlphaFoldDB" id="V4KSI7"/>
<comment type="similarity">
    <text evidence="2">Belongs to the plant self-incompatibility (S1) protein family.</text>
</comment>
<evidence type="ECO:0000256" key="3">
    <source>
        <dbReference type="ARBA" id="ARBA00022471"/>
    </source>
</evidence>
<evidence type="ECO:0008006" key="8">
    <source>
        <dbReference type="Google" id="ProtNLM"/>
    </source>
</evidence>
<protein>
    <recommendedName>
        <fullName evidence="8">S-protein homolog</fullName>
    </recommendedName>
</protein>
<gene>
    <name evidence="6" type="ORF">EUTSA_v10015346mg</name>
</gene>
<keyword evidence="4" id="KW-0964">Secreted</keyword>
<proteinExistence type="inferred from homology"/>
<dbReference type="Proteomes" id="UP000030689">
    <property type="component" value="Unassembled WGS sequence"/>
</dbReference>
<evidence type="ECO:0000256" key="1">
    <source>
        <dbReference type="ARBA" id="ARBA00004613"/>
    </source>
</evidence>
<evidence type="ECO:0000256" key="2">
    <source>
        <dbReference type="ARBA" id="ARBA00005581"/>
    </source>
</evidence>
<evidence type="ECO:0000313" key="6">
    <source>
        <dbReference type="EMBL" id="ESQ40910.1"/>
    </source>
</evidence>
<evidence type="ECO:0000256" key="5">
    <source>
        <dbReference type="ARBA" id="ARBA00022729"/>
    </source>
</evidence>
<dbReference type="Pfam" id="PF05938">
    <property type="entry name" value="Self-incomp_S1"/>
    <property type="match status" value="1"/>
</dbReference>
<dbReference type="KEGG" id="eus:EUTSA_v10015346mg"/>
<evidence type="ECO:0000313" key="7">
    <source>
        <dbReference type="Proteomes" id="UP000030689"/>
    </source>
</evidence>
<dbReference type="Gramene" id="ESQ40910">
    <property type="protein sequence ID" value="ESQ40910"/>
    <property type="gene ID" value="EUTSA_v10015346mg"/>
</dbReference>